<name>A0A7R8VRF7_TIMDO</name>
<dbReference type="EMBL" id="OA568503">
    <property type="protein sequence ID" value="CAD7201594.1"/>
    <property type="molecule type" value="Genomic_DNA"/>
</dbReference>
<organism evidence="1">
    <name type="scientific">Timema douglasi</name>
    <name type="common">Walking stick</name>
    <dbReference type="NCBI Taxonomy" id="61478"/>
    <lineage>
        <taxon>Eukaryota</taxon>
        <taxon>Metazoa</taxon>
        <taxon>Ecdysozoa</taxon>
        <taxon>Arthropoda</taxon>
        <taxon>Hexapoda</taxon>
        <taxon>Insecta</taxon>
        <taxon>Pterygota</taxon>
        <taxon>Neoptera</taxon>
        <taxon>Polyneoptera</taxon>
        <taxon>Phasmatodea</taxon>
        <taxon>Timematodea</taxon>
        <taxon>Timematoidea</taxon>
        <taxon>Timematidae</taxon>
        <taxon>Timema</taxon>
    </lineage>
</organism>
<protein>
    <submittedName>
        <fullName evidence="1">Uncharacterized protein</fullName>
    </submittedName>
</protein>
<accession>A0A7R8VRF7</accession>
<dbReference type="AlphaFoldDB" id="A0A7R8VRF7"/>
<sequence>MTCEITSRVPLLAAKNMDLTYSQTCRKSAVLFRTLFTTRKLSSNNNGIYNEITSKEATSKKNHKKSPDHYKIFWKHCRCKSHFVFPPTFILLEYLTSPDKIHHSTKLETESSYHGTIGQYDLEGACKHPCATTSCCCVVILCPVDFPPGMILNMTVRVRVCKLCLLHQSPEGDTPDRDSNPDMLIAN</sequence>
<reference evidence="1" key="1">
    <citation type="submission" date="2020-11" db="EMBL/GenBank/DDBJ databases">
        <authorList>
            <person name="Tran Van P."/>
        </authorList>
    </citation>
    <scope>NUCLEOTIDE SEQUENCE</scope>
</reference>
<evidence type="ECO:0000313" key="1">
    <source>
        <dbReference type="EMBL" id="CAD7201594.1"/>
    </source>
</evidence>
<gene>
    <name evidence="1" type="ORF">TDIB3V08_LOCUS7790</name>
</gene>
<proteinExistence type="predicted"/>